<evidence type="ECO:0000313" key="2">
    <source>
        <dbReference type="EMBL" id="KFW99342.1"/>
    </source>
</evidence>
<gene>
    <name evidence="2" type="ORF">JV38_23265</name>
    <name evidence="3" type="ORF">KU73_23260</name>
</gene>
<evidence type="ECO:0008006" key="6">
    <source>
        <dbReference type="Google" id="ProtNLM"/>
    </source>
</evidence>
<sequence>MNFLTETPFIVGIAMTFLSFFIVISLFKPNKNELLGIKNWKTRDKWQGTTVTTEIKSWSQTETKYGNDFFYNFDFPIYLNGKEKLYTAKGLVRPNDIHKLRKGMEVVVKYNEDSPPKVAVIDVIYK</sequence>
<organism evidence="2 4">
    <name type="scientific">Pectobacterium wasabiae</name>
    <dbReference type="NCBI Taxonomy" id="55208"/>
    <lineage>
        <taxon>Bacteria</taxon>
        <taxon>Pseudomonadati</taxon>
        <taxon>Pseudomonadota</taxon>
        <taxon>Gammaproteobacteria</taxon>
        <taxon>Enterobacterales</taxon>
        <taxon>Pectobacteriaceae</taxon>
        <taxon>Pectobacterium</taxon>
    </lineage>
</organism>
<evidence type="ECO:0000313" key="3">
    <source>
        <dbReference type="EMBL" id="KGA26073.1"/>
    </source>
</evidence>
<evidence type="ECO:0000313" key="4">
    <source>
        <dbReference type="Proteomes" id="UP000029257"/>
    </source>
</evidence>
<dbReference type="EMBL" id="JQOH01000028">
    <property type="protein sequence ID" value="KGA26073.1"/>
    <property type="molecule type" value="Genomic_DNA"/>
</dbReference>
<proteinExistence type="predicted"/>
<evidence type="ECO:0000256" key="1">
    <source>
        <dbReference type="SAM" id="Phobius"/>
    </source>
</evidence>
<keyword evidence="5" id="KW-1185">Reference proteome</keyword>
<keyword evidence="1" id="KW-0472">Membrane</keyword>
<evidence type="ECO:0000313" key="5">
    <source>
        <dbReference type="Proteomes" id="UP000029436"/>
    </source>
</evidence>
<dbReference type="AlphaFoldDB" id="A0AAW3EC37"/>
<name>A0AAW3EC37_9GAMM</name>
<accession>A0AAW3EC37</accession>
<keyword evidence="1" id="KW-1133">Transmembrane helix</keyword>
<dbReference type="EMBL" id="JQHP01000027">
    <property type="protein sequence ID" value="KFW99342.1"/>
    <property type="molecule type" value="Genomic_DNA"/>
</dbReference>
<reference evidence="4 5" key="1">
    <citation type="submission" date="2014-08" db="EMBL/GenBank/DDBJ databases">
        <title>Genome sequences of NCPPB Pectobacterium isolates.</title>
        <authorList>
            <person name="Glover R.H."/>
            <person name="Sapp M."/>
            <person name="Elphinstone J."/>
        </authorList>
    </citation>
    <scope>NUCLEOTIDE SEQUENCE [LARGE SCALE GENOMIC DNA]</scope>
    <source>
        <strain evidence="2 4">NCPPB 3701</strain>
        <strain evidence="3 5">NCPPB3702</strain>
    </source>
</reference>
<keyword evidence="1" id="KW-0812">Transmembrane</keyword>
<dbReference type="RefSeq" id="WP_005974624.1">
    <property type="nucleotide sequence ID" value="NZ_JQHP01000027.1"/>
</dbReference>
<protein>
    <recommendedName>
        <fullName evidence="6">DUF3592 domain-containing protein</fullName>
    </recommendedName>
</protein>
<comment type="caution">
    <text evidence="2">The sequence shown here is derived from an EMBL/GenBank/DDBJ whole genome shotgun (WGS) entry which is preliminary data.</text>
</comment>
<dbReference type="Proteomes" id="UP000029257">
    <property type="component" value="Unassembled WGS sequence"/>
</dbReference>
<dbReference type="Proteomes" id="UP000029436">
    <property type="component" value="Unassembled WGS sequence"/>
</dbReference>
<feature type="transmembrane region" description="Helical" evidence="1">
    <location>
        <begin position="6"/>
        <end position="27"/>
    </location>
</feature>